<reference evidence="11 12" key="1">
    <citation type="submission" date="2021-08" db="EMBL/GenBank/DDBJ databases">
        <title>Collinsella faecalis sp. nov. isolated from swine faeces.</title>
        <authorList>
            <person name="Oh B.S."/>
            <person name="Lee J.H."/>
        </authorList>
    </citation>
    <scope>NUCLEOTIDE SEQUENCE [LARGE SCALE GENOMIC DNA]</scope>
    <source>
        <strain evidence="11 12">AGMB00827</strain>
    </source>
</reference>
<evidence type="ECO:0000256" key="4">
    <source>
        <dbReference type="ARBA" id="ARBA00022679"/>
    </source>
</evidence>
<dbReference type="InterPro" id="IPR020612">
    <property type="entry name" value="Methylthiotransferase_CS"/>
</dbReference>
<comment type="cofactor">
    <cofactor evidence="1">
        <name>[4Fe-4S] cluster</name>
        <dbReference type="ChEBI" id="CHEBI:49883"/>
    </cofactor>
</comment>
<dbReference type="NCBIfam" id="TIGR00089">
    <property type="entry name" value="MiaB/RimO family radical SAM methylthiotransferase"/>
    <property type="match status" value="1"/>
</dbReference>
<keyword evidence="4" id="KW-0808">Transferase</keyword>
<dbReference type="Pfam" id="PF00919">
    <property type="entry name" value="UPF0004"/>
    <property type="match status" value="1"/>
</dbReference>
<dbReference type="SMART" id="SM00729">
    <property type="entry name" value="Elp3"/>
    <property type="match status" value="1"/>
</dbReference>
<dbReference type="InterPro" id="IPR006467">
    <property type="entry name" value="MiaB-like_bact"/>
</dbReference>
<dbReference type="InterPro" id="IPR007197">
    <property type="entry name" value="rSAM"/>
</dbReference>
<evidence type="ECO:0000256" key="7">
    <source>
        <dbReference type="ARBA" id="ARBA00023004"/>
    </source>
</evidence>
<dbReference type="SFLD" id="SFLDS00029">
    <property type="entry name" value="Radical_SAM"/>
    <property type="match status" value="1"/>
</dbReference>
<dbReference type="PANTHER" id="PTHR43837:SF1">
    <property type="entry name" value="RIBOSOMAL PROTEIN US12 METHYLTHIOTRANSFERASE RIMO"/>
    <property type="match status" value="1"/>
</dbReference>
<evidence type="ECO:0000256" key="6">
    <source>
        <dbReference type="ARBA" id="ARBA00022723"/>
    </source>
</evidence>
<dbReference type="PANTHER" id="PTHR43837">
    <property type="entry name" value="RIBOSOMAL PROTEIN S12 METHYLTHIOTRANSFERASE RIMO"/>
    <property type="match status" value="1"/>
</dbReference>
<name>A0ABS7MKS0_9ACTN</name>
<feature type="domain" description="Radical SAM core" evidence="10">
    <location>
        <begin position="139"/>
        <end position="372"/>
    </location>
</feature>
<evidence type="ECO:0000259" key="9">
    <source>
        <dbReference type="PROSITE" id="PS51449"/>
    </source>
</evidence>
<keyword evidence="7" id="KW-0408">Iron</keyword>
<dbReference type="InterPro" id="IPR023404">
    <property type="entry name" value="rSAM_horseshoe"/>
</dbReference>
<dbReference type="InterPro" id="IPR058240">
    <property type="entry name" value="rSAM_sf"/>
</dbReference>
<dbReference type="InterPro" id="IPR006638">
    <property type="entry name" value="Elp3/MiaA/NifB-like_rSAM"/>
</dbReference>
<organism evidence="11 12">
    <name type="scientific">Collinsella ureilytica</name>
    <dbReference type="NCBI Taxonomy" id="2869515"/>
    <lineage>
        <taxon>Bacteria</taxon>
        <taxon>Bacillati</taxon>
        <taxon>Actinomycetota</taxon>
        <taxon>Coriobacteriia</taxon>
        <taxon>Coriobacteriales</taxon>
        <taxon>Coriobacteriaceae</taxon>
        <taxon>Collinsella</taxon>
    </lineage>
</organism>
<accession>A0ABS7MKS0</accession>
<evidence type="ECO:0000256" key="3">
    <source>
        <dbReference type="ARBA" id="ARBA00022490"/>
    </source>
</evidence>
<evidence type="ECO:0000256" key="1">
    <source>
        <dbReference type="ARBA" id="ARBA00001966"/>
    </source>
</evidence>
<evidence type="ECO:0000256" key="8">
    <source>
        <dbReference type="ARBA" id="ARBA00023014"/>
    </source>
</evidence>
<dbReference type="NCBIfam" id="TIGR01579">
    <property type="entry name" value="MiaB-like-C"/>
    <property type="match status" value="1"/>
</dbReference>
<dbReference type="Gene3D" id="3.80.30.20">
    <property type="entry name" value="tm_1862 like domain"/>
    <property type="match status" value="1"/>
</dbReference>
<proteinExistence type="predicted"/>
<evidence type="ECO:0000313" key="12">
    <source>
        <dbReference type="Proteomes" id="UP000700908"/>
    </source>
</evidence>
<evidence type="ECO:0000256" key="2">
    <source>
        <dbReference type="ARBA" id="ARBA00022485"/>
    </source>
</evidence>
<dbReference type="InterPro" id="IPR005840">
    <property type="entry name" value="Ribosomal_uS12_MeSTrfase_RimO"/>
</dbReference>
<evidence type="ECO:0000313" key="11">
    <source>
        <dbReference type="EMBL" id="MBY4797973.1"/>
    </source>
</evidence>
<protein>
    <submittedName>
        <fullName evidence="11">tRNA (N(6)-L-threonylcarbamoyladenosine(37)-C(2))-methylthiotransferase MtaB</fullName>
    </submittedName>
</protein>
<keyword evidence="6" id="KW-0479">Metal-binding</keyword>
<dbReference type="PROSITE" id="PS51449">
    <property type="entry name" value="MTTASE_N"/>
    <property type="match status" value="1"/>
</dbReference>
<dbReference type="EMBL" id="JAIMFO010000007">
    <property type="protein sequence ID" value="MBY4797973.1"/>
    <property type="molecule type" value="Genomic_DNA"/>
</dbReference>
<keyword evidence="3" id="KW-0963">Cytoplasm</keyword>
<gene>
    <name evidence="11" type="primary">mtaB</name>
    <name evidence="11" type="ORF">K6V98_06390</name>
</gene>
<evidence type="ECO:0000256" key="5">
    <source>
        <dbReference type="ARBA" id="ARBA00022691"/>
    </source>
</evidence>
<dbReference type="InterPro" id="IPR013848">
    <property type="entry name" value="Methylthiotransferase_N"/>
</dbReference>
<keyword evidence="12" id="KW-1185">Reference proteome</keyword>
<dbReference type="Pfam" id="PF04055">
    <property type="entry name" value="Radical_SAM"/>
    <property type="match status" value="1"/>
</dbReference>
<feature type="domain" description="MTTase N-terminal" evidence="9">
    <location>
        <begin position="3"/>
        <end position="112"/>
    </location>
</feature>
<dbReference type="PROSITE" id="PS01278">
    <property type="entry name" value="MTTASE_RADICAL"/>
    <property type="match status" value="1"/>
</dbReference>
<dbReference type="InterPro" id="IPR038135">
    <property type="entry name" value="Methylthiotransferase_N_sf"/>
</dbReference>
<dbReference type="SUPFAM" id="SSF102114">
    <property type="entry name" value="Radical SAM enzymes"/>
    <property type="match status" value="1"/>
</dbReference>
<dbReference type="SFLD" id="SFLDG01082">
    <property type="entry name" value="B12-binding_domain_containing"/>
    <property type="match status" value="1"/>
</dbReference>
<dbReference type="Gene3D" id="3.40.50.12160">
    <property type="entry name" value="Methylthiotransferase, N-terminal domain"/>
    <property type="match status" value="1"/>
</dbReference>
<comment type="caution">
    <text evidence="11">The sequence shown here is derived from an EMBL/GenBank/DDBJ whole genome shotgun (WGS) entry which is preliminary data.</text>
</comment>
<dbReference type="Proteomes" id="UP000700908">
    <property type="component" value="Unassembled WGS sequence"/>
</dbReference>
<sequence length="434" mass="46883">MLPCVSVINLGCRVNRVETDRIAADFASAGFPIVEDLHADLVVINTCAVTGEAEAKTRKAIRRALNLPRTPLVIATGCAVNLHAEALRSLSHRVIAEPIKTRVVSAARKALSLNEMSHPDAPTSYMPSGELASGERAGLIRRARPGVKIQDGCNHRCSFCIVWKARGPERSEPLESVLSEIDALVDAGAAEVVLTGVNLGAYRGLDAQGRQRSLAQLIQEILSRTQVGRVRISSIEPMDIDDELIELMGSESERIAPFLHLPIQSGSTTVLRRMARPYTDTDLLQLVDAIRSSVPQIALSADVILGFPGETDEEFASTHAFCERVGFSRLHVFRYSPRPGTVAANRQDQVEPALAASRAAAIRELAQTMTLSDAKKRIGTVEYAAIEDGRCGTLGSFHRVRIEGTEELSLNHLIPVAIIGCDESGVLIGMPAHV</sequence>
<keyword evidence="5" id="KW-0949">S-adenosyl-L-methionine</keyword>
<keyword evidence="8" id="KW-0411">Iron-sulfur</keyword>
<dbReference type="CDD" id="cd01335">
    <property type="entry name" value="Radical_SAM"/>
    <property type="match status" value="1"/>
</dbReference>
<keyword evidence="2" id="KW-0004">4Fe-4S</keyword>
<dbReference type="PROSITE" id="PS51918">
    <property type="entry name" value="RADICAL_SAM"/>
    <property type="match status" value="1"/>
</dbReference>
<evidence type="ECO:0000259" key="10">
    <source>
        <dbReference type="PROSITE" id="PS51918"/>
    </source>
</evidence>
<dbReference type="InterPro" id="IPR005839">
    <property type="entry name" value="Methylthiotransferase"/>
</dbReference>